<dbReference type="Gene3D" id="3.40.50.720">
    <property type="entry name" value="NAD(P)-binding Rossmann-like Domain"/>
    <property type="match status" value="1"/>
</dbReference>
<sequence length="286" mass="29794">MERIGVQPHSVAVVTGATSGIGRSVAHQLAGAGWTVLVHGRAAERVRATIESAGELPGRLLPVVADLETLAGVGELAGQVRAAAPDGVDVLVNNAGAAFDRHRLTVDGVERTMAVNHLAVAGLTFALEPALTGRGSLPRVIMVTSFLERGARPAAEWTLSSGWTQMGAYRTSKLVDLAFTYALAREWAGRVDVLAVDPGSVRTGFQRRAGGPLRLIGLLGKPFMAGPERPARTILAAATALPGHPTGSYVRAGAGGRGDSSALSRDPDFQREVLAETRRHLGLAPS</sequence>
<dbReference type="InterPro" id="IPR036291">
    <property type="entry name" value="NAD(P)-bd_dom_sf"/>
</dbReference>
<dbReference type="SUPFAM" id="SSF51735">
    <property type="entry name" value="NAD(P)-binding Rossmann-fold domains"/>
    <property type="match status" value="1"/>
</dbReference>
<dbReference type="InterPro" id="IPR002347">
    <property type="entry name" value="SDR_fam"/>
</dbReference>
<reference evidence="4" key="1">
    <citation type="journal article" date="2019" name="Int. J. Syst. Evol. Microbiol.">
        <title>The Global Catalogue of Microorganisms (GCM) 10K type strain sequencing project: providing services to taxonomists for standard genome sequencing and annotation.</title>
        <authorList>
            <consortium name="The Broad Institute Genomics Platform"/>
            <consortium name="The Broad Institute Genome Sequencing Center for Infectious Disease"/>
            <person name="Wu L."/>
            <person name="Ma J."/>
        </authorList>
    </citation>
    <scope>NUCLEOTIDE SEQUENCE [LARGE SCALE GENOMIC DNA]</scope>
    <source>
        <strain evidence="4">CGMCC 4.7330</strain>
    </source>
</reference>
<comment type="caution">
    <text evidence="3">The sequence shown here is derived from an EMBL/GenBank/DDBJ whole genome shotgun (WGS) entry which is preliminary data.</text>
</comment>
<dbReference type="Pfam" id="PF00106">
    <property type="entry name" value="adh_short"/>
    <property type="match status" value="1"/>
</dbReference>
<dbReference type="PANTHER" id="PTHR24320">
    <property type="entry name" value="RETINOL DEHYDROGENASE"/>
    <property type="match status" value="1"/>
</dbReference>
<comment type="similarity">
    <text evidence="1">Belongs to the short-chain dehydrogenases/reductases (SDR) family.</text>
</comment>
<gene>
    <name evidence="3" type="ORF">ACFO0B_25330</name>
</gene>
<dbReference type="PRINTS" id="PR00081">
    <property type="entry name" value="GDHRDH"/>
</dbReference>
<evidence type="ECO:0000256" key="1">
    <source>
        <dbReference type="ARBA" id="ARBA00006484"/>
    </source>
</evidence>
<keyword evidence="4" id="KW-1185">Reference proteome</keyword>
<keyword evidence="2" id="KW-0560">Oxidoreductase</keyword>
<dbReference type="EMBL" id="JBHSAX010000019">
    <property type="protein sequence ID" value="MFC3965325.1"/>
    <property type="molecule type" value="Genomic_DNA"/>
</dbReference>
<organism evidence="3 4">
    <name type="scientific">Nocardia jiangsuensis</name>
    <dbReference type="NCBI Taxonomy" id="1691563"/>
    <lineage>
        <taxon>Bacteria</taxon>
        <taxon>Bacillati</taxon>
        <taxon>Actinomycetota</taxon>
        <taxon>Actinomycetes</taxon>
        <taxon>Mycobacteriales</taxon>
        <taxon>Nocardiaceae</taxon>
        <taxon>Nocardia</taxon>
    </lineage>
</organism>
<evidence type="ECO:0000313" key="3">
    <source>
        <dbReference type="EMBL" id="MFC3965325.1"/>
    </source>
</evidence>
<name>A0ABV8DYU1_9NOCA</name>
<proteinExistence type="inferred from homology"/>
<evidence type="ECO:0000256" key="2">
    <source>
        <dbReference type="ARBA" id="ARBA00023002"/>
    </source>
</evidence>
<dbReference type="Proteomes" id="UP001595696">
    <property type="component" value="Unassembled WGS sequence"/>
</dbReference>
<evidence type="ECO:0000313" key="4">
    <source>
        <dbReference type="Proteomes" id="UP001595696"/>
    </source>
</evidence>
<dbReference type="PANTHER" id="PTHR24320:SF262">
    <property type="entry name" value="DEHYDROGENASE"/>
    <property type="match status" value="1"/>
</dbReference>
<accession>A0ABV8DYU1</accession>
<protein>
    <submittedName>
        <fullName evidence="3">SDR family NAD(P)-dependent oxidoreductase</fullName>
    </submittedName>
</protein>